<organism evidence="1 2">
    <name type="scientific">Phytophthora lilii</name>
    <dbReference type="NCBI Taxonomy" id="2077276"/>
    <lineage>
        <taxon>Eukaryota</taxon>
        <taxon>Sar</taxon>
        <taxon>Stramenopiles</taxon>
        <taxon>Oomycota</taxon>
        <taxon>Peronosporomycetes</taxon>
        <taxon>Peronosporales</taxon>
        <taxon>Peronosporaceae</taxon>
        <taxon>Phytophthora</taxon>
    </lineage>
</organism>
<dbReference type="Proteomes" id="UP001165083">
    <property type="component" value="Unassembled WGS sequence"/>
</dbReference>
<reference evidence="1" key="1">
    <citation type="submission" date="2023-04" db="EMBL/GenBank/DDBJ databases">
        <title>Phytophthora lilii NBRC 32176.</title>
        <authorList>
            <person name="Ichikawa N."/>
            <person name="Sato H."/>
            <person name="Tonouchi N."/>
        </authorList>
    </citation>
    <scope>NUCLEOTIDE SEQUENCE</scope>
    <source>
        <strain evidence="1">NBRC 32176</strain>
    </source>
</reference>
<evidence type="ECO:0000313" key="2">
    <source>
        <dbReference type="Proteomes" id="UP001165083"/>
    </source>
</evidence>
<dbReference type="AlphaFoldDB" id="A0A9W6U3Q0"/>
<dbReference type="EMBL" id="BSXW01000534">
    <property type="protein sequence ID" value="GMF24880.1"/>
    <property type="molecule type" value="Genomic_DNA"/>
</dbReference>
<proteinExistence type="predicted"/>
<evidence type="ECO:0000313" key="1">
    <source>
        <dbReference type="EMBL" id="GMF24880.1"/>
    </source>
</evidence>
<keyword evidence="2" id="KW-1185">Reference proteome</keyword>
<sequence length="148" mass="16383">MHTLCSLIKTLRSRAQVDARGAVHVHERDGHHEDGEERVVLVEVLELDAAADLERGRHKVHEDLEHELQRGDASVSPAAAGTAAAAAAAVLSWYFGCDPKKKRIPYEQPIAMYSAYMSAYASAACSDRSRWTRSWIGSIIRSEDVVRD</sequence>
<accession>A0A9W6U3Q0</accession>
<protein>
    <submittedName>
        <fullName evidence="1">Unnamed protein product</fullName>
    </submittedName>
</protein>
<gene>
    <name evidence="1" type="ORF">Plil01_001022400</name>
</gene>
<comment type="caution">
    <text evidence="1">The sequence shown here is derived from an EMBL/GenBank/DDBJ whole genome shotgun (WGS) entry which is preliminary data.</text>
</comment>
<name>A0A9W6U3Q0_9STRA</name>